<dbReference type="InterPro" id="IPR036291">
    <property type="entry name" value="NAD(P)-bd_dom_sf"/>
</dbReference>
<gene>
    <name evidence="3" type="ORF">DBW71_06175</name>
</gene>
<dbReference type="PANTHER" id="PTHR43377">
    <property type="entry name" value="BILIVERDIN REDUCTASE A"/>
    <property type="match status" value="1"/>
</dbReference>
<dbReference type="Pfam" id="PF01408">
    <property type="entry name" value="GFO_IDH_MocA"/>
    <property type="match status" value="1"/>
</dbReference>
<feature type="domain" description="Gfo/Idh/MocA-like oxidoreductase N-terminal" evidence="1">
    <location>
        <begin position="2"/>
        <end position="120"/>
    </location>
</feature>
<dbReference type="Pfam" id="PF22725">
    <property type="entry name" value="GFO_IDH_MocA_C3"/>
    <property type="match status" value="1"/>
</dbReference>
<dbReference type="EMBL" id="QOQD01000020">
    <property type="protein sequence ID" value="RCL71829.1"/>
    <property type="molecule type" value="Genomic_DNA"/>
</dbReference>
<feature type="domain" description="GFO/IDH/MocA-like oxidoreductase" evidence="2">
    <location>
        <begin position="128"/>
        <end position="249"/>
    </location>
</feature>
<dbReference type="GO" id="GO:0000166">
    <property type="term" value="F:nucleotide binding"/>
    <property type="evidence" value="ECO:0007669"/>
    <property type="project" value="InterPro"/>
</dbReference>
<reference evidence="3 4" key="1">
    <citation type="journal article" date="2018" name="Microbiome">
        <title>Fine metagenomic profile of the Mediterranean stratified and mixed water columns revealed by assembly and recruitment.</title>
        <authorList>
            <person name="Haro-Moreno J.M."/>
            <person name="Lopez-Perez M."/>
            <person name="De La Torre J.R."/>
            <person name="Picazo A."/>
            <person name="Camacho A."/>
            <person name="Rodriguez-Valera F."/>
        </authorList>
    </citation>
    <scope>NUCLEOTIDE SEQUENCE [LARGE SCALE GENOMIC DNA]</scope>
    <source>
        <strain evidence="3">MED-G57</strain>
    </source>
</reference>
<evidence type="ECO:0000313" key="4">
    <source>
        <dbReference type="Proteomes" id="UP000253570"/>
    </source>
</evidence>
<dbReference type="InterPro" id="IPR055170">
    <property type="entry name" value="GFO_IDH_MocA-like_dom"/>
</dbReference>
<dbReference type="Proteomes" id="UP000253570">
    <property type="component" value="Unassembled WGS sequence"/>
</dbReference>
<organism evidence="3 4">
    <name type="scientific">PS1 clade bacterium</name>
    <dbReference type="NCBI Taxonomy" id="2175152"/>
    <lineage>
        <taxon>Bacteria</taxon>
        <taxon>Pseudomonadati</taxon>
        <taxon>Pseudomonadota</taxon>
        <taxon>Alphaproteobacteria</taxon>
        <taxon>PS1 clade</taxon>
    </lineage>
</organism>
<dbReference type="InterPro" id="IPR000683">
    <property type="entry name" value="Gfo/Idh/MocA-like_OxRdtase_N"/>
</dbReference>
<comment type="caution">
    <text evidence="3">The sequence shown here is derived from an EMBL/GenBank/DDBJ whole genome shotgun (WGS) entry which is preliminary data.</text>
</comment>
<dbReference type="SUPFAM" id="SSF55347">
    <property type="entry name" value="Glyceraldehyde-3-phosphate dehydrogenase-like, C-terminal domain"/>
    <property type="match status" value="1"/>
</dbReference>
<protein>
    <submittedName>
        <fullName evidence="3">Gfo/Idh/MocA family oxidoreductase</fullName>
    </submittedName>
</protein>
<name>A0A368DJ10_9PROT</name>
<evidence type="ECO:0000259" key="2">
    <source>
        <dbReference type="Pfam" id="PF22725"/>
    </source>
</evidence>
<dbReference type="SUPFAM" id="SSF51735">
    <property type="entry name" value="NAD(P)-binding Rossmann-fold domains"/>
    <property type="match status" value="1"/>
</dbReference>
<dbReference type="PANTHER" id="PTHR43377:SF1">
    <property type="entry name" value="BILIVERDIN REDUCTASE A"/>
    <property type="match status" value="1"/>
</dbReference>
<evidence type="ECO:0000259" key="1">
    <source>
        <dbReference type="Pfam" id="PF01408"/>
    </source>
</evidence>
<dbReference type="Gene3D" id="3.30.360.10">
    <property type="entry name" value="Dihydrodipicolinate Reductase, domain 2"/>
    <property type="match status" value="1"/>
</dbReference>
<dbReference type="InterPro" id="IPR051450">
    <property type="entry name" value="Gfo/Idh/MocA_Oxidoreductases"/>
</dbReference>
<accession>A0A368DJ10</accession>
<dbReference type="AlphaFoldDB" id="A0A368DJ10"/>
<evidence type="ECO:0000313" key="3">
    <source>
        <dbReference type="EMBL" id="RCL71829.1"/>
    </source>
</evidence>
<dbReference type="Gene3D" id="3.40.50.720">
    <property type="entry name" value="NAD(P)-binding Rossmann-like Domain"/>
    <property type="match status" value="1"/>
</dbReference>
<proteinExistence type="predicted"/>
<sequence length="324" mass="35318">MIRAASVGLGWWGKTLANSIQNSEKINVVMATTKTLNNIEDYCKEIDAEIATSYDEVVKSDKVDAVILATPHSKHLEQIVQAVNNGKHVFCEKPITLTAADAKIAFDEAKKNNKILAVGFNRRFHPNFMKIIEMVKSNTLGKIVHIEGTINAPGLWMYKPESWRSSSAETPAGGMTGMGIHVIDQMISANGDISSAYAQTAKVIKMGELDEVTSVLFKFANGATGYLGTSIASSVLYNFRVIAENGAIEITSRDLSVMKYTPREGDIEITEVKDVDMCKNELEAFADAVNGHADYPVTAEQGIHGAEVFEAVIKSAEKETLIKI</sequence>